<proteinExistence type="predicted"/>
<dbReference type="EMBL" id="CAJZBQ010000002">
    <property type="protein sequence ID" value="CAG9310718.1"/>
    <property type="molecule type" value="Genomic_DNA"/>
</dbReference>
<evidence type="ECO:0000313" key="2">
    <source>
        <dbReference type="Proteomes" id="UP001162131"/>
    </source>
</evidence>
<organism evidence="1 2">
    <name type="scientific">Blepharisma stoltei</name>
    <dbReference type="NCBI Taxonomy" id="1481888"/>
    <lineage>
        <taxon>Eukaryota</taxon>
        <taxon>Sar</taxon>
        <taxon>Alveolata</taxon>
        <taxon>Ciliophora</taxon>
        <taxon>Postciliodesmatophora</taxon>
        <taxon>Heterotrichea</taxon>
        <taxon>Heterotrichida</taxon>
        <taxon>Blepharismidae</taxon>
        <taxon>Blepharisma</taxon>
    </lineage>
</organism>
<dbReference type="Proteomes" id="UP001162131">
    <property type="component" value="Unassembled WGS sequence"/>
</dbReference>
<gene>
    <name evidence="1" type="ORF">BSTOLATCC_MIC1558</name>
</gene>
<reference evidence="1" key="1">
    <citation type="submission" date="2021-09" db="EMBL/GenBank/DDBJ databases">
        <authorList>
            <consortium name="AG Swart"/>
            <person name="Singh M."/>
            <person name="Singh A."/>
            <person name="Seah K."/>
            <person name="Emmerich C."/>
        </authorList>
    </citation>
    <scope>NUCLEOTIDE SEQUENCE</scope>
    <source>
        <strain evidence="1">ATCC30299</strain>
    </source>
</reference>
<keyword evidence="2" id="KW-1185">Reference proteome</keyword>
<evidence type="ECO:0000313" key="1">
    <source>
        <dbReference type="EMBL" id="CAG9310718.1"/>
    </source>
</evidence>
<comment type="caution">
    <text evidence="1">The sequence shown here is derived from an EMBL/GenBank/DDBJ whole genome shotgun (WGS) entry which is preliminary data.</text>
</comment>
<protein>
    <submittedName>
        <fullName evidence="1">Uncharacterized protein</fullName>
    </submittedName>
</protein>
<accession>A0AAU9IQZ5</accession>
<name>A0AAU9IQZ5_9CILI</name>
<sequence>MGDCCSAFCKGVAVCCRYTYNGIVYTKNQIKRCCACWWYPVKERCCACCTCCDRYMNPYKDETYSAI</sequence>
<dbReference type="AlphaFoldDB" id="A0AAU9IQZ5"/>